<gene>
    <name evidence="1" type="ORF">H0S73_23560</name>
</gene>
<comment type="caution">
    <text evidence="1">The sequence shown here is derived from an EMBL/GenBank/DDBJ whole genome shotgun (WGS) entry which is preliminary data.</text>
</comment>
<name>A0A838BW17_9HYPH</name>
<keyword evidence="2" id="KW-1185">Reference proteome</keyword>
<dbReference type="Proteomes" id="UP000572984">
    <property type="component" value="Unassembled WGS sequence"/>
</dbReference>
<organism evidence="1 2">
    <name type="scientific">Microvirga mediterraneensis</name>
    <dbReference type="NCBI Taxonomy" id="2754695"/>
    <lineage>
        <taxon>Bacteria</taxon>
        <taxon>Pseudomonadati</taxon>
        <taxon>Pseudomonadota</taxon>
        <taxon>Alphaproteobacteria</taxon>
        <taxon>Hyphomicrobiales</taxon>
        <taxon>Methylobacteriaceae</taxon>
        <taxon>Microvirga</taxon>
    </lineage>
</organism>
<sequence>MSLKPGLFAALLFVGYEPPAEAHDIYSHLKDRLGNSCCNDKDYRPAPYRVTPAGVLMLVNGSWITVPDYRVQYRALPGDTGETAGGHWCGDTRHMVGYGMDYSTYCAILPPNAAAIFGAPFALREGPIQPVP</sequence>
<dbReference type="RefSeq" id="WP_181054648.1">
    <property type="nucleotide sequence ID" value="NZ_JACDXJ010000002.1"/>
</dbReference>
<evidence type="ECO:0000313" key="1">
    <source>
        <dbReference type="EMBL" id="MBA1159073.1"/>
    </source>
</evidence>
<reference evidence="1 2" key="1">
    <citation type="submission" date="2020-07" db="EMBL/GenBank/DDBJ databases">
        <title>Draft genome and description of Microvirga mediterraneensis Marseille-Q2068 sp. nov.</title>
        <authorList>
            <person name="Boxberger M."/>
        </authorList>
    </citation>
    <scope>NUCLEOTIDE SEQUENCE [LARGE SCALE GENOMIC DNA]</scope>
    <source>
        <strain evidence="1 2">Marseille-Q2068</strain>
    </source>
</reference>
<proteinExistence type="predicted"/>
<dbReference type="AlphaFoldDB" id="A0A838BW17"/>
<protein>
    <submittedName>
        <fullName evidence="1">Uncharacterized protein</fullName>
    </submittedName>
</protein>
<dbReference type="EMBL" id="JACDXJ010000002">
    <property type="protein sequence ID" value="MBA1159073.1"/>
    <property type="molecule type" value="Genomic_DNA"/>
</dbReference>
<evidence type="ECO:0000313" key="2">
    <source>
        <dbReference type="Proteomes" id="UP000572984"/>
    </source>
</evidence>
<accession>A0A838BW17</accession>